<comment type="caution">
    <text evidence="1">The sequence shown here is derived from an EMBL/GenBank/DDBJ whole genome shotgun (WGS) entry which is preliminary data.</text>
</comment>
<reference evidence="1 2" key="1">
    <citation type="submission" date="2021-01" db="EMBL/GenBank/DDBJ databases">
        <title>Whole genome shotgun sequence of Verrucosispora qiuiae NBRC 106684.</title>
        <authorList>
            <person name="Komaki H."/>
            <person name="Tamura T."/>
        </authorList>
    </citation>
    <scope>NUCLEOTIDE SEQUENCE [LARGE SCALE GENOMIC DNA]</scope>
    <source>
        <strain evidence="1 2">NBRC 106684</strain>
    </source>
</reference>
<evidence type="ECO:0000313" key="2">
    <source>
        <dbReference type="Proteomes" id="UP000653076"/>
    </source>
</evidence>
<accession>A0ABQ4J7E7</accession>
<sequence>MAVRQAPGVVDRQGRLRWIAGRQDGLVCREQALEHGFTRHEVDNLVAFGRWQSLARAVYLPQPVAAVEPSRRQQIRAVLLSLGPAAHAVLGTAAELHDIAGLPSSDEIHVGLPGAAAKRVRVGQPNVVLHQLEHPAKSLVSLSGLRLTDPISTVSDVILRAGRYPAVCVLDSALNRGLLSEDDLSSIARRIRRRRGAVAARGYLAEADGRAQSPLETRARLRCVDGRVPPDVLQLEVRDDDGYLLGIGDLGWRAPRVIAEADGRGVHGTPEALFADRRRQNRLVNAGWTVLRFTWQDTLDPAYIPWIVRQALSTPRP</sequence>
<organism evidence="1 2">
    <name type="scientific">Micromonospora qiuiae</name>
    <dbReference type="NCBI Taxonomy" id="502268"/>
    <lineage>
        <taxon>Bacteria</taxon>
        <taxon>Bacillati</taxon>
        <taxon>Actinomycetota</taxon>
        <taxon>Actinomycetes</taxon>
        <taxon>Micromonosporales</taxon>
        <taxon>Micromonosporaceae</taxon>
        <taxon>Micromonospora</taxon>
    </lineage>
</organism>
<evidence type="ECO:0000313" key="1">
    <source>
        <dbReference type="EMBL" id="GIJ26082.1"/>
    </source>
</evidence>
<dbReference type="InterPro" id="IPR011335">
    <property type="entry name" value="Restrct_endonuc-II-like"/>
</dbReference>
<gene>
    <name evidence="1" type="ORF">Vqi01_12440</name>
</gene>
<dbReference type="SUPFAM" id="SSF52980">
    <property type="entry name" value="Restriction endonuclease-like"/>
    <property type="match status" value="1"/>
</dbReference>
<protein>
    <recommendedName>
        <fullName evidence="3">DUF559 domain-containing protein</fullName>
    </recommendedName>
</protein>
<dbReference type="Gene3D" id="3.40.960.10">
    <property type="entry name" value="VSR Endonuclease"/>
    <property type="match status" value="1"/>
</dbReference>
<proteinExistence type="predicted"/>
<keyword evidence="2" id="KW-1185">Reference proteome</keyword>
<dbReference type="Proteomes" id="UP000653076">
    <property type="component" value="Unassembled WGS sequence"/>
</dbReference>
<name>A0ABQ4J7E7_9ACTN</name>
<dbReference type="EMBL" id="BOPC01000015">
    <property type="protein sequence ID" value="GIJ26082.1"/>
    <property type="molecule type" value="Genomic_DNA"/>
</dbReference>
<evidence type="ECO:0008006" key="3">
    <source>
        <dbReference type="Google" id="ProtNLM"/>
    </source>
</evidence>